<dbReference type="Pfam" id="PF13478">
    <property type="entry name" value="XdhC_C"/>
    <property type="match status" value="1"/>
</dbReference>
<protein>
    <submittedName>
        <fullName evidence="3">XdhC family protein</fullName>
    </submittedName>
</protein>
<dbReference type="EMBL" id="SBLC01000002">
    <property type="protein sequence ID" value="RWY44770.1"/>
    <property type="molecule type" value="Genomic_DNA"/>
</dbReference>
<comment type="caution">
    <text evidence="3">The sequence shown here is derived from an EMBL/GenBank/DDBJ whole genome shotgun (WGS) entry which is preliminary data.</text>
</comment>
<evidence type="ECO:0000313" key="3">
    <source>
        <dbReference type="EMBL" id="RWY44770.1"/>
    </source>
</evidence>
<feature type="domain" description="XdhC Rossmann" evidence="2">
    <location>
        <begin position="150"/>
        <end position="286"/>
    </location>
</feature>
<keyword evidence="4" id="KW-1185">Reference proteome</keyword>
<dbReference type="Gene3D" id="3.40.50.720">
    <property type="entry name" value="NAD(P)-binding Rossmann-like Domain"/>
    <property type="match status" value="1"/>
</dbReference>
<dbReference type="InterPro" id="IPR052698">
    <property type="entry name" value="MoCofactor_Util/Proc"/>
</dbReference>
<dbReference type="PANTHER" id="PTHR30388:SF4">
    <property type="entry name" value="MOLYBDENUM COFACTOR INSERTION CHAPERONE PAOD"/>
    <property type="match status" value="1"/>
</dbReference>
<dbReference type="Proteomes" id="UP000287168">
    <property type="component" value="Unassembled WGS sequence"/>
</dbReference>
<name>A0A3S3VZ50_9RHOB</name>
<dbReference type="InterPro" id="IPR027051">
    <property type="entry name" value="XdhC_Rossmann_dom"/>
</dbReference>
<organism evidence="3 4">
    <name type="scientific">Falsigemmobacter intermedius</name>
    <dbReference type="NCBI Taxonomy" id="1553448"/>
    <lineage>
        <taxon>Bacteria</taxon>
        <taxon>Pseudomonadati</taxon>
        <taxon>Pseudomonadota</taxon>
        <taxon>Alphaproteobacteria</taxon>
        <taxon>Rhodobacterales</taxon>
        <taxon>Paracoccaceae</taxon>
        <taxon>Falsigemmobacter</taxon>
    </lineage>
</organism>
<proteinExistence type="predicted"/>
<evidence type="ECO:0000259" key="1">
    <source>
        <dbReference type="Pfam" id="PF02625"/>
    </source>
</evidence>
<reference evidence="3 4" key="1">
    <citation type="journal article" date="2015" name="Int. J. Syst. Evol. Microbiol.">
        <title>Gemmobacter intermedius sp. nov., isolated from a white stork (Ciconia ciconia).</title>
        <authorList>
            <person name="Kampfer P."/>
            <person name="Jerzak L."/>
            <person name="Wilharm G."/>
            <person name="Golke J."/>
            <person name="Busse H.J."/>
            <person name="Glaeser S.P."/>
        </authorList>
    </citation>
    <scope>NUCLEOTIDE SEQUENCE [LARGE SCALE GENOMIC DNA]</scope>
    <source>
        <strain evidence="3 4">119/4</strain>
    </source>
</reference>
<feature type="domain" description="XdhC- CoxI" evidence="1">
    <location>
        <begin position="24"/>
        <end position="90"/>
    </location>
</feature>
<evidence type="ECO:0000313" key="4">
    <source>
        <dbReference type="Proteomes" id="UP000287168"/>
    </source>
</evidence>
<sequence length="293" mass="31091">MTVTAPLTRICESELPLAPLRAALRRGEPAALAVIIGVVGASYRPVGAGMVVTGSGQRFGNLSSGCIERDVEIHARAALADGQIRVLRYGQGSPWQDLQLPCGGGLDILILPCPEQAALEAATLALQRRQEADLILGPLHLTLLPELRFLIFGKGPETRALAQMARAAGYLTEVFSPDPETLEGLANARLTPETDWPDGVAIDPRTAVALFFHDHDREPPLLAKALTSDAFFIGAQGSARAAAARDEALLQAGLPATVLSRLARPFGLIPSVRDPRSLAISVLAQILDRARSL</sequence>
<dbReference type="AlphaFoldDB" id="A0A3S3VZ50"/>
<evidence type="ECO:0000259" key="2">
    <source>
        <dbReference type="Pfam" id="PF13478"/>
    </source>
</evidence>
<dbReference type="RefSeq" id="WP_128486569.1">
    <property type="nucleotide sequence ID" value="NZ_JBHLXB010000026.1"/>
</dbReference>
<dbReference type="InterPro" id="IPR003777">
    <property type="entry name" value="XdhC_CoxI"/>
</dbReference>
<dbReference type="Pfam" id="PF02625">
    <property type="entry name" value="XdhC_CoxI"/>
    <property type="match status" value="1"/>
</dbReference>
<dbReference type="PANTHER" id="PTHR30388">
    <property type="entry name" value="ALDEHYDE OXIDOREDUCTASE MOLYBDENUM COFACTOR ASSEMBLY PROTEIN"/>
    <property type="match status" value="1"/>
</dbReference>
<accession>A0A3S3VZ50</accession>
<gene>
    <name evidence="3" type="ORF">EP867_02240</name>
</gene>
<dbReference type="OrthoDB" id="9815497at2"/>